<feature type="transmembrane region" description="Helical" evidence="1">
    <location>
        <begin position="174"/>
        <end position="191"/>
    </location>
</feature>
<gene>
    <name evidence="2" type="ORF">AAW51_4424</name>
</gene>
<dbReference type="AlphaFoldDB" id="A0A0G3BX51"/>
<proteinExistence type="predicted"/>
<protein>
    <submittedName>
        <fullName evidence="2">Uncharacterized protein</fullName>
    </submittedName>
</protein>
<keyword evidence="1" id="KW-0472">Membrane</keyword>
<organism evidence="2 3">
    <name type="scientific">Caldimonas brevitalea</name>
    <dbReference type="NCBI Taxonomy" id="413882"/>
    <lineage>
        <taxon>Bacteria</taxon>
        <taxon>Pseudomonadati</taxon>
        <taxon>Pseudomonadota</taxon>
        <taxon>Betaproteobacteria</taxon>
        <taxon>Burkholderiales</taxon>
        <taxon>Sphaerotilaceae</taxon>
        <taxon>Caldimonas</taxon>
    </lineage>
</organism>
<reference evidence="2 3" key="1">
    <citation type="submission" date="2015-05" db="EMBL/GenBank/DDBJ databases">
        <authorList>
            <person name="Tang B."/>
            <person name="Yu Y."/>
        </authorList>
    </citation>
    <scope>NUCLEOTIDE SEQUENCE [LARGE SCALE GENOMIC DNA]</scope>
    <source>
        <strain evidence="2 3">DSM 7029</strain>
    </source>
</reference>
<dbReference type="RefSeq" id="WP_047196317.1">
    <property type="nucleotide sequence ID" value="NZ_CP011371.1"/>
</dbReference>
<feature type="transmembrane region" description="Helical" evidence="1">
    <location>
        <begin position="211"/>
        <end position="234"/>
    </location>
</feature>
<evidence type="ECO:0000313" key="2">
    <source>
        <dbReference type="EMBL" id="AKJ31115.1"/>
    </source>
</evidence>
<keyword evidence="1" id="KW-1133">Transmembrane helix</keyword>
<feature type="transmembrane region" description="Helical" evidence="1">
    <location>
        <begin position="110"/>
        <end position="127"/>
    </location>
</feature>
<feature type="transmembrane region" description="Helical" evidence="1">
    <location>
        <begin position="76"/>
        <end position="98"/>
    </location>
</feature>
<name>A0A0G3BX51_9BURK</name>
<feature type="transmembrane region" description="Helical" evidence="1">
    <location>
        <begin position="254"/>
        <end position="272"/>
    </location>
</feature>
<evidence type="ECO:0000313" key="3">
    <source>
        <dbReference type="Proteomes" id="UP000035352"/>
    </source>
</evidence>
<dbReference type="Proteomes" id="UP000035352">
    <property type="component" value="Chromosome"/>
</dbReference>
<dbReference type="EMBL" id="CP011371">
    <property type="protein sequence ID" value="AKJ31115.1"/>
    <property type="molecule type" value="Genomic_DNA"/>
</dbReference>
<keyword evidence="3" id="KW-1185">Reference proteome</keyword>
<sequence length="319" mass="33848">MVQVDVFWAWGLGASLAMAAGPQLQKTASPLDSRYFSQTLLFLALVWAPTGMYLLLRHPSWETMQVAESFMALPPLLVLAFGITNVSQGALGFAVGAWLIRRRRARATHLNWMVGYLGMFVVLVHGWDGLGYDRFLYDRGAWPGAPAWTPGAGATPSTLLQALLGFLGSGVNRSLLACGLFLLPAYFFLMVRWAQAGQREAGSIAPSPARLIATLLGTVFGVCLGVAVLASVVVRGVARWWPLDLGIGPDAAGLLGLVSAFALGLAVLWWTLHSGWGPAARLLAPWPGSAPARRLTGGSGGDGGHDAWGGRRGGFELGK</sequence>
<feature type="transmembrane region" description="Helical" evidence="1">
    <location>
        <begin position="36"/>
        <end position="56"/>
    </location>
</feature>
<keyword evidence="1" id="KW-0812">Transmembrane</keyword>
<dbReference type="KEGG" id="pbh:AAW51_4424"/>
<evidence type="ECO:0000256" key="1">
    <source>
        <dbReference type="SAM" id="Phobius"/>
    </source>
</evidence>
<accession>A0A0G3BX51</accession>
<dbReference type="OrthoDB" id="5420022at2"/>